<feature type="compositionally biased region" description="Acidic residues" evidence="13">
    <location>
        <begin position="467"/>
        <end position="478"/>
    </location>
</feature>
<feature type="chain" id="PRO_5039609365" description="Peptidase A1 domain-containing protein" evidence="15">
    <location>
        <begin position="17"/>
        <end position="708"/>
    </location>
</feature>
<name>A0A9D4TTJ2_CHLVU</name>
<dbReference type="GO" id="GO:0012505">
    <property type="term" value="C:endomembrane system"/>
    <property type="evidence" value="ECO:0007669"/>
    <property type="project" value="UniProtKB-SubCell"/>
</dbReference>
<dbReference type="InterPro" id="IPR034161">
    <property type="entry name" value="Pepsin-like_plant"/>
</dbReference>
<dbReference type="InterPro" id="IPR033121">
    <property type="entry name" value="PEPTIDASE_A1"/>
</dbReference>
<dbReference type="InterPro" id="IPR001461">
    <property type="entry name" value="Aspartic_peptidase_A1"/>
</dbReference>
<dbReference type="GO" id="GO:0004190">
    <property type="term" value="F:aspartic-type endopeptidase activity"/>
    <property type="evidence" value="ECO:0007669"/>
    <property type="project" value="UniProtKB-KW"/>
</dbReference>
<evidence type="ECO:0000313" key="17">
    <source>
        <dbReference type="EMBL" id="KAI3434456.1"/>
    </source>
</evidence>
<dbReference type="CDD" id="cd05476">
    <property type="entry name" value="pepsin_A_like_plant"/>
    <property type="match status" value="1"/>
</dbReference>
<dbReference type="InterPro" id="IPR001969">
    <property type="entry name" value="Aspartic_peptidase_AS"/>
</dbReference>
<protein>
    <recommendedName>
        <fullName evidence="16">Peptidase A1 domain-containing protein</fullName>
    </recommendedName>
</protein>
<evidence type="ECO:0000256" key="2">
    <source>
        <dbReference type="ARBA" id="ARBA00022670"/>
    </source>
</evidence>
<feature type="active site" evidence="11">
    <location>
        <position position="86"/>
    </location>
</feature>
<dbReference type="InterPro" id="IPR032799">
    <property type="entry name" value="TAXi_C"/>
</dbReference>
<evidence type="ECO:0000256" key="9">
    <source>
        <dbReference type="ARBA" id="ARBA00023180"/>
    </source>
</evidence>
<dbReference type="InterPro" id="IPR021109">
    <property type="entry name" value="Peptidase_aspartic_dom_sf"/>
</dbReference>
<keyword evidence="18" id="KW-1185">Reference proteome</keyword>
<keyword evidence="3 14" id="KW-0812">Transmembrane</keyword>
<dbReference type="PROSITE" id="PS00141">
    <property type="entry name" value="ASP_PROTEASE"/>
    <property type="match status" value="1"/>
</dbReference>
<keyword evidence="9" id="KW-0325">Glycoprotein</keyword>
<dbReference type="Pfam" id="PF14543">
    <property type="entry name" value="TAXi_N"/>
    <property type="match status" value="1"/>
</dbReference>
<evidence type="ECO:0000256" key="10">
    <source>
        <dbReference type="ARBA" id="ARBA00046288"/>
    </source>
</evidence>
<dbReference type="Proteomes" id="UP001055712">
    <property type="component" value="Unassembled WGS sequence"/>
</dbReference>
<feature type="compositionally biased region" description="Low complexity" evidence="13">
    <location>
        <begin position="515"/>
        <end position="526"/>
    </location>
</feature>
<evidence type="ECO:0000256" key="7">
    <source>
        <dbReference type="ARBA" id="ARBA00022989"/>
    </source>
</evidence>
<evidence type="ECO:0000256" key="5">
    <source>
        <dbReference type="ARBA" id="ARBA00022750"/>
    </source>
</evidence>
<feature type="region of interest" description="Disordered" evidence="13">
    <location>
        <begin position="627"/>
        <end position="708"/>
    </location>
</feature>
<evidence type="ECO:0000259" key="16">
    <source>
        <dbReference type="PROSITE" id="PS51767"/>
    </source>
</evidence>
<evidence type="ECO:0000256" key="1">
    <source>
        <dbReference type="ARBA" id="ARBA00007447"/>
    </source>
</evidence>
<comment type="subcellular location">
    <subcellularLocation>
        <location evidence="10">Endomembrane system</location>
        <topology evidence="10">Single-pass type I membrane protein</topology>
    </subcellularLocation>
</comment>
<dbReference type="InterPro" id="IPR032861">
    <property type="entry name" value="TAXi_N"/>
</dbReference>
<evidence type="ECO:0000313" key="18">
    <source>
        <dbReference type="Proteomes" id="UP001055712"/>
    </source>
</evidence>
<dbReference type="PROSITE" id="PS51767">
    <property type="entry name" value="PEPTIDASE_A1"/>
    <property type="match status" value="1"/>
</dbReference>
<keyword evidence="4 15" id="KW-0732">Signal</keyword>
<dbReference type="Gene3D" id="2.40.70.10">
    <property type="entry name" value="Acid Proteases"/>
    <property type="match status" value="2"/>
</dbReference>
<dbReference type="EMBL" id="SIDB01000003">
    <property type="protein sequence ID" value="KAI3434456.1"/>
    <property type="molecule type" value="Genomic_DNA"/>
</dbReference>
<evidence type="ECO:0000256" key="8">
    <source>
        <dbReference type="ARBA" id="ARBA00023136"/>
    </source>
</evidence>
<dbReference type="OrthoDB" id="2747330at2759"/>
<keyword evidence="8 14" id="KW-0472">Membrane</keyword>
<evidence type="ECO:0000256" key="12">
    <source>
        <dbReference type="RuleBase" id="RU000454"/>
    </source>
</evidence>
<feature type="compositionally biased region" description="Polar residues" evidence="13">
    <location>
        <begin position="501"/>
        <end position="513"/>
    </location>
</feature>
<feature type="domain" description="Peptidase A1" evidence="16">
    <location>
        <begin position="68"/>
        <end position="418"/>
    </location>
</feature>
<evidence type="ECO:0000256" key="6">
    <source>
        <dbReference type="ARBA" id="ARBA00022801"/>
    </source>
</evidence>
<feature type="signal peptide" evidence="15">
    <location>
        <begin position="1"/>
        <end position="16"/>
    </location>
</feature>
<dbReference type="AlphaFoldDB" id="A0A9D4TTJ2"/>
<dbReference type="PANTHER" id="PTHR13683:SF375">
    <property type="entry name" value="PEPTIDASE A1 DOMAIN-CONTAINING PROTEIN"/>
    <property type="match status" value="1"/>
</dbReference>
<reference evidence="17" key="1">
    <citation type="journal article" date="2019" name="Plant J.">
        <title>Chlorella vulgaris genome assembly and annotation reveals the molecular basis for metabolic acclimation to high light conditions.</title>
        <authorList>
            <person name="Cecchin M."/>
            <person name="Marcolungo L."/>
            <person name="Rossato M."/>
            <person name="Girolomoni L."/>
            <person name="Cosentino E."/>
            <person name="Cuine S."/>
            <person name="Li-Beisson Y."/>
            <person name="Delledonne M."/>
            <person name="Ballottari M."/>
        </authorList>
    </citation>
    <scope>NUCLEOTIDE SEQUENCE</scope>
    <source>
        <strain evidence="17">211/11P</strain>
    </source>
</reference>
<gene>
    <name evidence="17" type="ORF">D9Q98_002533</name>
</gene>
<dbReference type="PANTHER" id="PTHR13683">
    <property type="entry name" value="ASPARTYL PROTEASES"/>
    <property type="match status" value="1"/>
</dbReference>
<evidence type="ECO:0000256" key="13">
    <source>
        <dbReference type="SAM" id="MobiDB-lite"/>
    </source>
</evidence>
<reference evidence="17" key="2">
    <citation type="submission" date="2020-11" db="EMBL/GenBank/DDBJ databases">
        <authorList>
            <person name="Cecchin M."/>
            <person name="Marcolungo L."/>
            <person name="Rossato M."/>
            <person name="Girolomoni L."/>
            <person name="Cosentino E."/>
            <person name="Cuine S."/>
            <person name="Li-Beisson Y."/>
            <person name="Delledonne M."/>
            <person name="Ballottari M."/>
        </authorList>
    </citation>
    <scope>NUCLEOTIDE SEQUENCE</scope>
    <source>
        <strain evidence="17">211/11P</strain>
        <tissue evidence="17">Whole cell</tissue>
    </source>
</reference>
<evidence type="ECO:0000256" key="15">
    <source>
        <dbReference type="SAM" id="SignalP"/>
    </source>
</evidence>
<feature type="active site" evidence="11">
    <location>
        <position position="291"/>
    </location>
</feature>
<comment type="similarity">
    <text evidence="1 12">Belongs to the peptidase A1 family.</text>
</comment>
<sequence>MAALAVLLAVLLAAAAQCVGSAEAAASKRSYGFRVQSRDLQPHTTFRRSLLRNSSMPLHGAVKDYGYFYATLYLGTPAKKFAVIVDTGSTMTYVPCSTCGSGCGPNHQDAAFDPEASSSASLISCTSPKCSCGSPHCGCAAQQCTYTRSYAEQSSSSGVLLEDVLALHDGLPGAPIIFGCETRETGEIFKQRADGLFGLGNSDASVVNQLVKAGVIDDVFSLCFGMVEGDGALLLGDAVVPGSIALQYTPLLTSTSHPFYYNVKMLSLAVDGRLLPVSQSLFDQGYGTVLDSGTTFTYMPSPVFKAFAAAIESFALSHGLKRVPGPDAQYDDICFGQAPSHDDLQALSNVFPAMEIQFDQGTSLVLGPLNYLFVHTFNSGKYCLGVFDNGRAGTLLGGITFRNVLVRYDRGSRRVGFGPAPCKELGEMQRPPCSYFAGHGSEGLSAAVAAAEDGDCVMDSARQQQETYEDVEDSEQQQDETGTGSSSETAGQRRSPEDVPQQATDMDSQQDLAKQQEQAQAQQQEQPVADPLIDRPEHAGQRAAAGSAQQQGGGGADSSSPSAISSSISVAVGLLVAVVAVLSLGFAVALLQPAIRDRIRSALGGSRQYRSLEEEERDPEGALLPAAAPAAAGSGGGEAPGAGHLKSVELGPVADPRPRGITTPQKLQRTVSNSTEEAAAALGGTPTPRASAAPGQSPMRSQGTRTGQ</sequence>
<evidence type="ECO:0000256" key="11">
    <source>
        <dbReference type="PIRSR" id="PIRSR601461-1"/>
    </source>
</evidence>
<comment type="caution">
    <text evidence="17">The sequence shown here is derived from an EMBL/GenBank/DDBJ whole genome shotgun (WGS) entry which is preliminary data.</text>
</comment>
<feature type="compositionally biased region" description="Polar residues" evidence="13">
    <location>
        <begin position="481"/>
        <end position="492"/>
    </location>
</feature>
<evidence type="ECO:0000256" key="4">
    <source>
        <dbReference type="ARBA" id="ARBA00022729"/>
    </source>
</evidence>
<evidence type="ECO:0000256" key="14">
    <source>
        <dbReference type="SAM" id="Phobius"/>
    </source>
</evidence>
<feature type="region of interest" description="Disordered" evidence="13">
    <location>
        <begin position="461"/>
        <end position="563"/>
    </location>
</feature>
<keyword evidence="6 12" id="KW-0378">Hydrolase</keyword>
<dbReference type="GO" id="GO:0006508">
    <property type="term" value="P:proteolysis"/>
    <property type="evidence" value="ECO:0007669"/>
    <property type="project" value="UniProtKB-KW"/>
</dbReference>
<organism evidence="17 18">
    <name type="scientific">Chlorella vulgaris</name>
    <name type="common">Green alga</name>
    <dbReference type="NCBI Taxonomy" id="3077"/>
    <lineage>
        <taxon>Eukaryota</taxon>
        <taxon>Viridiplantae</taxon>
        <taxon>Chlorophyta</taxon>
        <taxon>core chlorophytes</taxon>
        <taxon>Trebouxiophyceae</taxon>
        <taxon>Chlorellales</taxon>
        <taxon>Chlorellaceae</taxon>
        <taxon>Chlorella clade</taxon>
        <taxon>Chlorella</taxon>
    </lineage>
</organism>
<feature type="transmembrane region" description="Helical" evidence="14">
    <location>
        <begin position="568"/>
        <end position="591"/>
    </location>
</feature>
<keyword evidence="5 12" id="KW-0064">Aspartyl protease</keyword>
<feature type="compositionally biased region" description="Low complexity" evidence="13">
    <location>
        <begin position="541"/>
        <end position="550"/>
    </location>
</feature>
<evidence type="ECO:0000256" key="3">
    <source>
        <dbReference type="ARBA" id="ARBA00022692"/>
    </source>
</evidence>
<keyword evidence="7 14" id="KW-1133">Transmembrane helix</keyword>
<feature type="compositionally biased region" description="Polar residues" evidence="13">
    <location>
        <begin position="662"/>
        <end position="676"/>
    </location>
</feature>
<feature type="compositionally biased region" description="Polar residues" evidence="13">
    <location>
        <begin position="698"/>
        <end position="708"/>
    </location>
</feature>
<proteinExistence type="inferred from homology"/>
<dbReference type="PRINTS" id="PR00792">
    <property type="entry name" value="PEPSIN"/>
</dbReference>
<keyword evidence="2 12" id="KW-0645">Protease</keyword>
<accession>A0A9D4TTJ2</accession>
<dbReference type="Pfam" id="PF14541">
    <property type="entry name" value="TAXi_C"/>
    <property type="match status" value="1"/>
</dbReference>
<dbReference type="SUPFAM" id="SSF50630">
    <property type="entry name" value="Acid proteases"/>
    <property type="match status" value="1"/>
</dbReference>